<evidence type="ECO:0000256" key="1">
    <source>
        <dbReference type="ARBA" id="ARBA00004141"/>
    </source>
</evidence>
<dbReference type="SUPFAM" id="SSF161111">
    <property type="entry name" value="Cation efflux protein transmembrane domain-like"/>
    <property type="match status" value="1"/>
</dbReference>
<organism evidence="9 10">
    <name type="scientific">Reyranella soli</name>
    <dbReference type="NCBI Taxonomy" id="1230389"/>
    <lineage>
        <taxon>Bacteria</taxon>
        <taxon>Pseudomonadati</taxon>
        <taxon>Pseudomonadota</taxon>
        <taxon>Alphaproteobacteria</taxon>
        <taxon>Hyphomicrobiales</taxon>
        <taxon>Reyranellaceae</taxon>
        <taxon>Reyranella</taxon>
    </lineage>
</organism>
<dbReference type="GO" id="GO:0015093">
    <property type="term" value="F:ferrous iron transmembrane transporter activity"/>
    <property type="evidence" value="ECO:0007669"/>
    <property type="project" value="TreeGrafter"/>
</dbReference>
<dbReference type="GO" id="GO:0006882">
    <property type="term" value="P:intracellular zinc ion homeostasis"/>
    <property type="evidence" value="ECO:0007669"/>
    <property type="project" value="TreeGrafter"/>
</dbReference>
<evidence type="ECO:0000256" key="2">
    <source>
        <dbReference type="ARBA" id="ARBA00008114"/>
    </source>
</evidence>
<dbReference type="NCBIfam" id="TIGR01297">
    <property type="entry name" value="CDF"/>
    <property type="match status" value="1"/>
</dbReference>
<evidence type="ECO:0000313" key="9">
    <source>
        <dbReference type="EMBL" id="GEP59196.1"/>
    </source>
</evidence>
<evidence type="ECO:0000256" key="5">
    <source>
        <dbReference type="ARBA" id="ARBA00022989"/>
    </source>
</evidence>
<evidence type="ECO:0000256" key="4">
    <source>
        <dbReference type="ARBA" id="ARBA00022692"/>
    </source>
</evidence>
<keyword evidence="6 7" id="KW-0472">Membrane</keyword>
<dbReference type="RefSeq" id="WP_147154553.1">
    <property type="nucleotide sequence ID" value="NZ_BKAJ01000121.1"/>
</dbReference>
<evidence type="ECO:0000256" key="3">
    <source>
        <dbReference type="ARBA" id="ARBA00022448"/>
    </source>
</evidence>
<feature type="transmembrane region" description="Helical" evidence="7">
    <location>
        <begin position="12"/>
        <end position="31"/>
    </location>
</feature>
<dbReference type="OrthoDB" id="2388015at2"/>
<comment type="caution">
    <text evidence="9">The sequence shown here is derived from an EMBL/GenBank/DDBJ whole genome shotgun (WGS) entry which is preliminary data.</text>
</comment>
<protein>
    <submittedName>
        <fullName evidence="9">Cation efflux family transporter</fullName>
    </submittedName>
</protein>
<dbReference type="AlphaFoldDB" id="A0A512NJS2"/>
<reference evidence="9 10" key="1">
    <citation type="submission" date="2019-07" db="EMBL/GenBank/DDBJ databases">
        <title>Whole genome shotgun sequence of Reyranella soli NBRC 108950.</title>
        <authorList>
            <person name="Hosoyama A."/>
            <person name="Uohara A."/>
            <person name="Ohji S."/>
            <person name="Ichikawa N."/>
        </authorList>
    </citation>
    <scope>NUCLEOTIDE SEQUENCE [LARGE SCALE GENOMIC DNA]</scope>
    <source>
        <strain evidence="9 10">NBRC 108950</strain>
    </source>
</reference>
<dbReference type="GO" id="GO:0015086">
    <property type="term" value="F:cadmium ion transmembrane transporter activity"/>
    <property type="evidence" value="ECO:0007669"/>
    <property type="project" value="TreeGrafter"/>
</dbReference>
<feature type="transmembrane region" description="Helical" evidence="7">
    <location>
        <begin position="184"/>
        <end position="202"/>
    </location>
</feature>
<feature type="transmembrane region" description="Helical" evidence="7">
    <location>
        <begin position="113"/>
        <end position="133"/>
    </location>
</feature>
<dbReference type="GO" id="GO:0005886">
    <property type="term" value="C:plasma membrane"/>
    <property type="evidence" value="ECO:0007669"/>
    <property type="project" value="TreeGrafter"/>
</dbReference>
<dbReference type="Proteomes" id="UP000321058">
    <property type="component" value="Unassembled WGS sequence"/>
</dbReference>
<accession>A0A512NJS2</accession>
<evidence type="ECO:0000259" key="8">
    <source>
        <dbReference type="Pfam" id="PF01545"/>
    </source>
</evidence>
<comment type="subcellular location">
    <subcellularLocation>
        <location evidence="1">Membrane</location>
        <topology evidence="1">Multi-pass membrane protein</topology>
    </subcellularLocation>
</comment>
<dbReference type="InterPro" id="IPR050291">
    <property type="entry name" value="CDF_Transporter"/>
</dbReference>
<dbReference type="Gene3D" id="1.20.1510.10">
    <property type="entry name" value="Cation efflux protein transmembrane domain"/>
    <property type="match status" value="1"/>
</dbReference>
<dbReference type="GO" id="GO:0015341">
    <property type="term" value="F:zinc efflux antiporter activity"/>
    <property type="evidence" value="ECO:0007669"/>
    <property type="project" value="TreeGrafter"/>
</dbReference>
<dbReference type="EMBL" id="BKAJ01000121">
    <property type="protein sequence ID" value="GEP59196.1"/>
    <property type="molecule type" value="Genomic_DNA"/>
</dbReference>
<proteinExistence type="inferred from homology"/>
<feature type="transmembrane region" description="Helical" evidence="7">
    <location>
        <begin position="153"/>
        <end position="172"/>
    </location>
</feature>
<dbReference type="Pfam" id="PF01545">
    <property type="entry name" value="Cation_efflux"/>
    <property type="match status" value="1"/>
</dbReference>
<feature type="domain" description="Cation efflux protein transmembrane" evidence="8">
    <location>
        <begin position="12"/>
        <end position="211"/>
    </location>
</feature>
<evidence type="ECO:0000256" key="6">
    <source>
        <dbReference type="ARBA" id="ARBA00023136"/>
    </source>
</evidence>
<keyword evidence="10" id="KW-1185">Reference proteome</keyword>
<keyword evidence="4 7" id="KW-0812">Transmembrane</keyword>
<dbReference type="InterPro" id="IPR027469">
    <property type="entry name" value="Cation_efflux_TMD_sf"/>
</dbReference>
<name>A0A512NJS2_9HYPH</name>
<keyword evidence="5 7" id="KW-1133">Transmembrane helix</keyword>
<dbReference type="InterPro" id="IPR002524">
    <property type="entry name" value="Cation_efflux"/>
</dbReference>
<dbReference type="PANTHER" id="PTHR43840">
    <property type="entry name" value="MITOCHONDRIAL METAL TRANSPORTER 1-RELATED"/>
    <property type="match status" value="1"/>
</dbReference>
<dbReference type="InterPro" id="IPR058533">
    <property type="entry name" value="Cation_efflux_TM"/>
</dbReference>
<sequence>MPQATAEQRLLRLSIGVTIVVSLFGVVFGLLSGSLSIVFDGVFAAIDAAMSGLALFVSRLVSRESTNRRFQFGYWHIEPMVLAFNGGTLMLLCFYAFLNAVDSFLAGGRQLDFDWAMTYAVIVCIACFSMFFYELHANRRVGSDFVRLDAQSWLMSAAITSALLVAFGIAWSLRGTPYGHLTPYVDPVVLALLTICLVFVPIRTVRKALQEVLLITPPELDAKVRSVMDGVIARRGFKTYTSYAAKVGRAEFIEIHLAVPEGMRIDNVTEVDAIRREIADALGGEGPQRWLTIDFTADPRWL</sequence>
<gene>
    <name evidence="9" type="ORF">RSO01_63620</name>
</gene>
<evidence type="ECO:0000256" key="7">
    <source>
        <dbReference type="SAM" id="Phobius"/>
    </source>
</evidence>
<dbReference type="PANTHER" id="PTHR43840:SF15">
    <property type="entry name" value="MITOCHONDRIAL METAL TRANSPORTER 1-RELATED"/>
    <property type="match status" value="1"/>
</dbReference>
<comment type="similarity">
    <text evidence="2">Belongs to the cation diffusion facilitator (CDF) transporter (TC 2.A.4) family.</text>
</comment>
<keyword evidence="3" id="KW-0813">Transport</keyword>
<feature type="transmembrane region" description="Helical" evidence="7">
    <location>
        <begin position="82"/>
        <end position="101"/>
    </location>
</feature>
<feature type="transmembrane region" description="Helical" evidence="7">
    <location>
        <begin position="37"/>
        <end position="61"/>
    </location>
</feature>
<evidence type="ECO:0000313" key="10">
    <source>
        <dbReference type="Proteomes" id="UP000321058"/>
    </source>
</evidence>